<protein>
    <submittedName>
        <fullName evidence="1">Uncharacterized protein</fullName>
    </submittedName>
</protein>
<evidence type="ECO:0000313" key="1">
    <source>
        <dbReference type="EMBL" id="EFO14040.1"/>
    </source>
</evidence>
<sequence>MVYDKSSKLVKKQQRELVMSATPRDCLTLHNVVVHEVFGRQQLQNGPSR</sequence>
<dbReference type="InParanoid" id="A0A1S0THN8"/>
<proteinExistence type="predicted"/>
<name>A0A1S0THN8_LOALO</name>
<dbReference type="CTD" id="9951964"/>
<dbReference type="KEGG" id="loa:LOAG_14485"/>
<accession>A0A1S0THN8</accession>
<organism evidence="1">
    <name type="scientific">Loa loa</name>
    <name type="common">Eye worm</name>
    <name type="synonym">Filaria loa</name>
    <dbReference type="NCBI Taxonomy" id="7209"/>
    <lineage>
        <taxon>Eukaryota</taxon>
        <taxon>Metazoa</taxon>
        <taxon>Ecdysozoa</taxon>
        <taxon>Nematoda</taxon>
        <taxon>Chromadorea</taxon>
        <taxon>Rhabditida</taxon>
        <taxon>Spirurina</taxon>
        <taxon>Spiruromorpha</taxon>
        <taxon>Filarioidea</taxon>
        <taxon>Onchocercidae</taxon>
        <taxon>Loa</taxon>
    </lineage>
</organism>
<dbReference type="EMBL" id="JH712223">
    <property type="protein sequence ID" value="EFO14040.1"/>
    <property type="molecule type" value="Genomic_DNA"/>
</dbReference>
<dbReference type="AlphaFoldDB" id="A0A1S0THN8"/>
<dbReference type="GeneID" id="9951964"/>
<dbReference type="RefSeq" id="XP_003150030.1">
    <property type="nucleotide sequence ID" value="XM_003149982.1"/>
</dbReference>
<gene>
    <name evidence="1" type="ORF">LOAG_14485</name>
</gene>
<reference evidence="1" key="1">
    <citation type="submission" date="2012-04" db="EMBL/GenBank/DDBJ databases">
        <title>The Genome Sequence of Loa loa.</title>
        <authorList>
            <consortium name="The Broad Institute Genome Sequencing Platform"/>
            <consortium name="Broad Institute Genome Sequencing Center for Infectious Disease"/>
            <person name="Nutman T.B."/>
            <person name="Fink D.L."/>
            <person name="Russ C."/>
            <person name="Young S."/>
            <person name="Zeng Q."/>
            <person name="Gargeya S."/>
            <person name="Alvarado L."/>
            <person name="Berlin A."/>
            <person name="Chapman S.B."/>
            <person name="Chen Z."/>
            <person name="Freedman E."/>
            <person name="Gellesch M."/>
            <person name="Goldberg J."/>
            <person name="Griggs A."/>
            <person name="Gujja S."/>
            <person name="Heilman E.R."/>
            <person name="Heiman D."/>
            <person name="Howarth C."/>
            <person name="Mehta T."/>
            <person name="Neiman D."/>
            <person name="Pearson M."/>
            <person name="Roberts A."/>
            <person name="Saif S."/>
            <person name="Shea T."/>
            <person name="Shenoy N."/>
            <person name="Sisk P."/>
            <person name="Stolte C."/>
            <person name="Sykes S."/>
            <person name="White J."/>
            <person name="Yandava C."/>
            <person name="Haas B."/>
            <person name="Henn M.R."/>
            <person name="Nusbaum C."/>
            <person name="Birren B."/>
        </authorList>
    </citation>
    <scope>NUCLEOTIDE SEQUENCE [LARGE SCALE GENOMIC DNA]</scope>
</reference>